<evidence type="ECO:0000313" key="4">
    <source>
        <dbReference type="Proteomes" id="UP000044841"/>
    </source>
</evidence>
<keyword evidence="4" id="KW-1185">Reference proteome</keyword>
<evidence type="ECO:0000256" key="2">
    <source>
        <dbReference type="SAM" id="Phobius"/>
    </source>
</evidence>
<dbReference type="EMBL" id="CYGV01001889">
    <property type="protein sequence ID" value="CUA77831.1"/>
    <property type="molecule type" value="Genomic_DNA"/>
</dbReference>
<proteinExistence type="predicted"/>
<reference evidence="3 4" key="1">
    <citation type="submission" date="2015-07" db="EMBL/GenBank/DDBJ databases">
        <authorList>
            <person name="Noorani M."/>
        </authorList>
    </citation>
    <scope>NUCLEOTIDE SEQUENCE [LARGE SCALE GENOMIC DNA]</scope>
    <source>
        <strain evidence="3">BBA 69670</strain>
    </source>
</reference>
<keyword evidence="2" id="KW-1133">Transmembrane helix</keyword>
<dbReference type="Proteomes" id="UP000044841">
    <property type="component" value="Unassembled WGS sequence"/>
</dbReference>
<accession>A0A0K6GH84</accession>
<feature type="transmembrane region" description="Helical" evidence="2">
    <location>
        <begin position="31"/>
        <end position="53"/>
    </location>
</feature>
<feature type="compositionally biased region" description="Polar residues" evidence="1">
    <location>
        <begin position="494"/>
        <end position="504"/>
    </location>
</feature>
<protein>
    <recommendedName>
        <fullName evidence="5">Transmembrane protein</fullName>
    </recommendedName>
</protein>
<sequence>MPPQTAAQQDPTLPKSGLKDATGHTYPNGHLWLYFTILLSVLALPALVIFNVITQGSELVPSLQPTFHPNNTNLEQWWGTSHLPERLRPGLPDCEPQGLGRGDIFRLSASMFDYTVMSTWNTSRSTTGKHAQEQERVEYHGESFASCSVNTARYDYSLSDRTHSVTVGVSCPGTKNYSIAISMQTTMTFAWETSRDFIGQYYGPGIDLDYLDLSDKSNYRNTVLAVLNVISTDSLTIFNKPLLTVPPLSLRVYFEGITEANAQLPDKATATTLTYVNGSQPELFPREAAIYTNSIWNLVFVAIDAVNLDLGNQKAPNMFRNASRLREVVYPNKAPPNISASNWALGTPSTYYGYITPPYETWAEMLLNNQPANISVGNPTGLPNESAMVTTYLCPIYQIKPLKSLLSSVFIGSASMASTAWSGWFLIVAFLANGQKEPRAKCQCEDCLNREGEEVKKTGFFGKFRAALSGATHTVTSRDSQQLQLPSLAHRPTSDQSGSSAKGE</sequence>
<feature type="region of interest" description="Disordered" evidence="1">
    <location>
        <begin position="1"/>
        <end position="20"/>
    </location>
</feature>
<dbReference type="AlphaFoldDB" id="A0A0K6GH84"/>
<feature type="region of interest" description="Disordered" evidence="1">
    <location>
        <begin position="476"/>
        <end position="504"/>
    </location>
</feature>
<feature type="compositionally biased region" description="Polar residues" evidence="1">
    <location>
        <begin position="1"/>
        <end position="11"/>
    </location>
</feature>
<organism evidence="3 4">
    <name type="scientific">Rhizoctonia solani</name>
    <dbReference type="NCBI Taxonomy" id="456999"/>
    <lineage>
        <taxon>Eukaryota</taxon>
        <taxon>Fungi</taxon>
        <taxon>Dikarya</taxon>
        <taxon>Basidiomycota</taxon>
        <taxon>Agaricomycotina</taxon>
        <taxon>Agaricomycetes</taxon>
        <taxon>Cantharellales</taxon>
        <taxon>Ceratobasidiaceae</taxon>
        <taxon>Rhizoctonia</taxon>
    </lineage>
</organism>
<evidence type="ECO:0000256" key="1">
    <source>
        <dbReference type="SAM" id="MobiDB-lite"/>
    </source>
</evidence>
<keyword evidence="2" id="KW-0812">Transmembrane</keyword>
<name>A0A0K6GH84_9AGAM</name>
<evidence type="ECO:0008006" key="5">
    <source>
        <dbReference type="Google" id="ProtNLM"/>
    </source>
</evidence>
<feature type="compositionally biased region" description="Polar residues" evidence="1">
    <location>
        <begin position="476"/>
        <end position="485"/>
    </location>
</feature>
<gene>
    <name evidence="3" type="ORF">RSOLAG22IIIB_06818</name>
</gene>
<feature type="transmembrane region" description="Helical" evidence="2">
    <location>
        <begin position="405"/>
        <end position="432"/>
    </location>
</feature>
<keyword evidence="2" id="KW-0472">Membrane</keyword>
<evidence type="ECO:0000313" key="3">
    <source>
        <dbReference type="EMBL" id="CUA77831.1"/>
    </source>
</evidence>